<evidence type="ECO:0000256" key="8">
    <source>
        <dbReference type="SAM" id="Phobius"/>
    </source>
</evidence>
<dbReference type="GO" id="GO:0033214">
    <property type="term" value="P:siderophore-iron import into cell"/>
    <property type="evidence" value="ECO:0007669"/>
    <property type="project" value="TreeGrafter"/>
</dbReference>
<feature type="transmembrane region" description="Helical" evidence="8">
    <location>
        <begin position="174"/>
        <end position="193"/>
    </location>
</feature>
<evidence type="ECO:0000256" key="7">
    <source>
        <dbReference type="ARBA" id="ARBA00023136"/>
    </source>
</evidence>
<name>A0A5J5G8X3_9BACL</name>
<dbReference type="AlphaFoldDB" id="A0A5J5G8X3"/>
<feature type="transmembrane region" description="Helical" evidence="8">
    <location>
        <begin position="264"/>
        <end position="283"/>
    </location>
</feature>
<dbReference type="Proteomes" id="UP000367750">
    <property type="component" value="Unassembled WGS sequence"/>
</dbReference>
<dbReference type="EMBL" id="VYKK01000015">
    <property type="protein sequence ID" value="KAA9004119.1"/>
    <property type="molecule type" value="Genomic_DNA"/>
</dbReference>
<keyword evidence="5 8" id="KW-0812">Transmembrane</keyword>
<protein>
    <submittedName>
        <fullName evidence="9">Iron chelate uptake ABC transporter family permease subunit</fullName>
    </submittedName>
</protein>
<reference evidence="9 10" key="1">
    <citation type="submission" date="2019-09" db="EMBL/GenBank/DDBJ databases">
        <title>Bacillus ochoae sp. nov., Paenibacillus whitsoniae sp. nov., Paenibacillus spiritus sp. nov. Isolated from the Mars Exploration Rover during spacecraft assembly.</title>
        <authorList>
            <person name="Seuylemezian A."/>
            <person name="Vaishampayan P."/>
        </authorList>
    </citation>
    <scope>NUCLEOTIDE SEQUENCE [LARGE SCALE GENOMIC DNA]</scope>
    <source>
        <strain evidence="9 10">MER_111</strain>
    </source>
</reference>
<dbReference type="OrthoDB" id="9796260at2"/>
<dbReference type="GO" id="GO:0022857">
    <property type="term" value="F:transmembrane transporter activity"/>
    <property type="evidence" value="ECO:0007669"/>
    <property type="project" value="InterPro"/>
</dbReference>
<keyword evidence="7 8" id="KW-0472">Membrane</keyword>
<comment type="subcellular location">
    <subcellularLocation>
        <location evidence="1">Cell membrane</location>
        <topology evidence="1">Multi-pass membrane protein</topology>
    </subcellularLocation>
</comment>
<evidence type="ECO:0000313" key="9">
    <source>
        <dbReference type="EMBL" id="KAA9004119.1"/>
    </source>
</evidence>
<evidence type="ECO:0000256" key="4">
    <source>
        <dbReference type="ARBA" id="ARBA00022475"/>
    </source>
</evidence>
<gene>
    <name evidence="9" type="ORF">F4V43_12015</name>
</gene>
<evidence type="ECO:0000256" key="2">
    <source>
        <dbReference type="ARBA" id="ARBA00007935"/>
    </source>
</evidence>
<dbReference type="Pfam" id="PF01032">
    <property type="entry name" value="FecCD"/>
    <property type="match status" value="1"/>
</dbReference>
<dbReference type="InterPro" id="IPR000522">
    <property type="entry name" value="ABC_transptr_permease_BtuC"/>
</dbReference>
<dbReference type="GO" id="GO:0005886">
    <property type="term" value="C:plasma membrane"/>
    <property type="evidence" value="ECO:0007669"/>
    <property type="project" value="UniProtKB-SubCell"/>
</dbReference>
<evidence type="ECO:0000256" key="5">
    <source>
        <dbReference type="ARBA" id="ARBA00022692"/>
    </source>
</evidence>
<dbReference type="InterPro" id="IPR037294">
    <property type="entry name" value="ABC_BtuC-like"/>
</dbReference>
<feature type="transmembrane region" description="Helical" evidence="8">
    <location>
        <begin position="70"/>
        <end position="89"/>
    </location>
</feature>
<dbReference type="PANTHER" id="PTHR30472">
    <property type="entry name" value="FERRIC ENTEROBACTIN TRANSPORT SYSTEM PERMEASE PROTEIN"/>
    <property type="match status" value="1"/>
</dbReference>
<feature type="transmembrane region" description="Helical" evidence="8">
    <location>
        <begin position="290"/>
        <end position="310"/>
    </location>
</feature>
<dbReference type="RefSeq" id="WP_150458473.1">
    <property type="nucleotide sequence ID" value="NZ_VYKK01000015.1"/>
</dbReference>
<keyword evidence="4" id="KW-1003">Cell membrane</keyword>
<evidence type="ECO:0000313" key="10">
    <source>
        <dbReference type="Proteomes" id="UP000367750"/>
    </source>
</evidence>
<feature type="transmembrane region" description="Helical" evidence="8">
    <location>
        <begin position="130"/>
        <end position="154"/>
    </location>
</feature>
<evidence type="ECO:0000256" key="6">
    <source>
        <dbReference type="ARBA" id="ARBA00022989"/>
    </source>
</evidence>
<evidence type="ECO:0000256" key="1">
    <source>
        <dbReference type="ARBA" id="ARBA00004651"/>
    </source>
</evidence>
<comment type="caution">
    <text evidence="9">The sequence shown here is derived from an EMBL/GenBank/DDBJ whole genome shotgun (WGS) entry which is preliminary data.</text>
</comment>
<keyword evidence="3" id="KW-0813">Transport</keyword>
<evidence type="ECO:0000256" key="3">
    <source>
        <dbReference type="ARBA" id="ARBA00022448"/>
    </source>
</evidence>
<feature type="transmembrane region" description="Helical" evidence="8">
    <location>
        <begin position="224"/>
        <end position="252"/>
    </location>
</feature>
<dbReference type="SUPFAM" id="SSF81345">
    <property type="entry name" value="ABC transporter involved in vitamin B12 uptake, BtuC"/>
    <property type="match status" value="1"/>
</dbReference>
<keyword evidence="10" id="KW-1185">Reference proteome</keyword>
<organism evidence="9 10">
    <name type="scientific">Paenibacillus spiritus</name>
    <dbReference type="NCBI Taxonomy" id="2496557"/>
    <lineage>
        <taxon>Bacteria</taxon>
        <taxon>Bacillati</taxon>
        <taxon>Bacillota</taxon>
        <taxon>Bacilli</taxon>
        <taxon>Bacillales</taxon>
        <taxon>Paenibacillaceae</taxon>
        <taxon>Paenibacillus</taxon>
    </lineage>
</organism>
<keyword evidence="6 8" id="KW-1133">Transmembrane helix</keyword>
<feature type="transmembrane region" description="Helical" evidence="8">
    <location>
        <begin position="101"/>
        <end position="118"/>
    </location>
</feature>
<dbReference type="Gene3D" id="1.10.3470.10">
    <property type="entry name" value="ABC transporter involved in vitamin B12 uptake, BtuC"/>
    <property type="match status" value="1"/>
</dbReference>
<feature type="transmembrane region" description="Helical" evidence="8">
    <location>
        <begin position="39"/>
        <end position="58"/>
    </location>
</feature>
<sequence>MNNAVKISLLSLLSLALISLFLFTGRVGRWDYIFPLRLSKIAAIAVTGAAIAYSTLIFQTVTNNRILTPSIIGLDSLYTLVQTFVVFVFGSASRLVTSPELNFLLSAGCMLLFVGLLYRLMFKGEARHIYLLLLVGLVMGTLFGSLSTFMQVLIDPNEFLVLQGRMFASFNRVNTDLLPLAIAVIFGTLLYGLRDLRVLDVLSLGREHALNLGVPYDRTVKRQLVIASVLVSLSTALVGPITFLGLLVVNIVYPLLATYRHGPLLAGSILTAIAALAGGQLLVERVFTFSTTISVIVNFAGGAYFLFLLLRENRV</sequence>
<accession>A0A5J5G8X3</accession>
<comment type="similarity">
    <text evidence="2">Belongs to the binding-protein-dependent transport system permease family. FecCD subfamily.</text>
</comment>
<dbReference type="PANTHER" id="PTHR30472:SF19">
    <property type="entry name" value="PETROBACTIN IMPORT SYSTEM PERMEASE PROTEIN YCLO"/>
    <property type="match status" value="1"/>
</dbReference>
<proteinExistence type="inferred from homology"/>